<proteinExistence type="inferred from homology"/>
<dbReference type="EnsemblBacteria" id="AAR38858">
    <property type="protein sequence ID" value="AAR38858"/>
    <property type="gene ID" value="NEQ002"/>
</dbReference>
<gene>
    <name evidence="7" type="ordered locus">NEQ002</name>
</gene>
<sequence>MLKEGDYIEGKIKIYEGEKLLLEDKILTKLGSGLYNKEIENNLIGKEGEKIELEFDENNNPFGKRNPKNIVIVPAKVFRENRLIPIPGLVVNMDGKTGIVLTVNSDRVLVDFNHPLAGKKIKIIIEDIKKLDRKEFLEKLAQNLGYKDVIEEKDGQLIIKSKILESLVQRFSL</sequence>
<dbReference type="STRING" id="228908.NEQ002"/>
<evidence type="ECO:0000259" key="6">
    <source>
        <dbReference type="Pfam" id="PF22199"/>
    </source>
</evidence>
<dbReference type="PANTHER" id="PTHR47861">
    <property type="entry name" value="FKBP-TYPE PEPTIDYL-PROLYL CIS-TRANS ISOMERASE SLYD"/>
    <property type="match status" value="1"/>
</dbReference>
<evidence type="ECO:0000256" key="3">
    <source>
        <dbReference type="ARBA" id="ARBA00013194"/>
    </source>
</evidence>
<dbReference type="Gene3D" id="2.40.10.330">
    <property type="match status" value="1"/>
</dbReference>
<evidence type="ECO:0000313" key="7">
    <source>
        <dbReference type="EMBL" id="AAR38858.1"/>
    </source>
</evidence>
<keyword evidence="4" id="KW-0697">Rotamase</keyword>
<dbReference type="Gene3D" id="3.10.50.40">
    <property type="match status" value="1"/>
</dbReference>
<dbReference type="BioCyc" id="NEQU228908:GJB6-4-MONOMER"/>
<keyword evidence="8" id="KW-1185">Reference proteome</keyword>
<comment type="similarity">
    <text evidence="2">Belongs to the FKBP-type PPIase family.</text>
</comment>
<evidence type="ECO:0000256" key="4">
    <source>
        <dbReference type="ARBA" id="ARBA00023110"/>
    </source>
</evidence>
<dbReference type="InterPro" id="IPR048261">
    <property type="entry name" value="SlpA/SlyD-like_ins_sf"/>
</dbReference>
<dbReference type="InterPro" id="IPR046357">
    <property type="entry name" value="PPIase_dom_sf"/>
</dbReference>
<name>Q74N36_NANEQ</name>
<protein>
    <recommendedName>
        <fullName evidence="3">peptidylprolyl isomerase</fullName>
        <ecNumber evidence="3">5.2.1.8</ecNumber>
    </recommendedName>
</protein>
<dbReference type="PANTHER" id="PTHR47861:SF2">
    <property type="entry name" value="LONG-TYPE PEPTIDYL-PROLYL CIS-TRANS ISOMERASE"/>
    <property type="match status" value="1"/>
</dbReference>
<dbReference type="Pfam" id="PF22199">
    <property type="entry name" value="FKBP26_IF"/>
    <property type="match status" value="1"/>
</dbReference>
<reference evidence="7 8" key="1">
    <citation type="journal article" date="2003" name="Proc. Natl. Acad. Sci. U.S.A.">
        <title>The genome of Nanoarchaeum equitans: insights into early archaeal evolution and derived parasitism.</title>
        <authorList>
            <person name="Waters E."/>
            <person name="Hohn M.J."/>
            <person name="Ahel I."/>
            <person name="Graham D.E."/>
            <person name="Adams M.D."/>
            <person name="Barnstead M."/>
            <person name="Beeson K.Y."/>
            <person name="Bibbs L."/>
            <person name="Bolanos R."/>
            <person name="Keller M."/>
            <person name="Kretz K."/>
            <person name="Lin X."/>
            <person name="Mathur E."/>
            <person name="Ni J."/>
            <person name="Podar M."/>
            <person name="Richardson T."/>
            <person name="Sutton G.G."/>
            <person name="Simon M."/>
            <person name="Soll D."/>
            <person name="Stetter K.O."/>
            <person name="Short J.M."/>
            <person name="Noordewier M."/>
        </authorList>
    </citation>
    <scope>NUCLEOTIDE SEQUENCE [LARGE SCALE GENOMIC DNA]</scope>
    <source>
        <strain evidence="7 8">Kin4-M</strain>
    </source>
</reference>
<evidence type="ECO:0000313" key="8">
    <source>
        <dbReference type="Proteomes" id="UP000000578"/>
    </source>
</evidence>
<dbReference type="HOGENOM" id="CLU_1544235_0_0_2"/>
<dbReference type="GO" id="GO:0003755">
    <property type="term" value="F:peptidyl-prolyl cis-trans isomerase activity"/>
    <property type="evidence" value="ECO:0007669"/>
    <property type="project" value="UniProtKB-KW"/>
</dbReference>
<dbReference type="InterPro" id="IPR054016">
    <property type="entry name" value="FKBP26_IF"/>
</dbReference>
<dbReference type="EMBL" id="AE017199">
    <property type="protein sequence ID" value="AAR38858.1"/>
    <property type="molecule type" value="Genomic_DNA"/>
</dbReference>
<dbReference type="Proteomes" id="UP000000578">
    <property type="component" value="Chromosome"/>
</dbReference>
<evidence type="ECO:0000256" key="2">
    <source>
        <dbReference type="ARBA" id="ARBA00006577"/>
    </source>
</evidence>
<feature type="domain" description="FKBP26 IF" evidence="6">
    <location>
        <begin position="72"/>
        <end position="116"/>
    </location>
</feature>
<dbReference type="EC" id="5.2.1.8" evidence="3"/>
<comment type="catalytic activity">
    <reaction evidence="1">
        <text>[protein]-peptidylproline (omega=180) = [protein]-peptidylproline (omega=0)</text>
        <dbReference type="Rhea" id="RHEA:16237"/>
        <dbReference type="Rhea" id="RHEA-COMP:10747"/>
        <dbReference type="Rhea" id="RHEA-COMP:10748"/>
        <dbReference type="ChEBI" id="CHEBI:83833"/>
        <dbReference type="ChEBI" id="CHEBI:83834"/>
        <dbReference type="EC" id="5.2.1.8"/>
    </reaction>
</comment>
<accession>Q74N36</accession>
<dbReference type="KEGG" id="neq:NEQ002"/>
<evidence type="ECO:0000256" key="1">
    <source>
        <dbReference type="ARBA" id="ARBA00000971"/>
    </source>
</evidence>
<evidence type="ECO:0000256" key="5">
    <source>
        <dbReference type="ARBA" id="ARBA00023235"/>
    </source>
</evidence>
<dbReference type="SUPFAM" id="SSF54534">
    <property type="entry name" value="FKBP-like"/>
    <property type="match status" value="1"/>
</dbReference>
<organism evidence="7 8">
    <name type="scientific">Nanoarchaeum equitans (strain Kin4-M)</name>
    <dbReference type="NCBI Taxonomy" id="228908"/>
    <lineage>
        <taxon>Archaea</taxon>
        <taxon>Nanobdellota</taxon>
        <taxon>Candidatus Nanoarchaeia</taxon>
        <taxon>Nanoarchaeales</taxon>
        <taxon>Nanoarchaeaceae</taxon>
        <taxon>Nanoarchaeum</taxon>
    </lineage>
</organism>
<keyword evidence="5" id="KW-0413">Isomerase</keyword>
<dbReference type="AlphaFoldDB" id="Q74N36"/>